<evidence type="ECO:0000259" key="2">
    <source>
        <dbReference type="PROSITE" id="PS50113"/>
    </source>
</evidence>
<dbReference type="RefSeq" id="WP_053551411.1">
    <property type="nucleotide sequence ID" value="NZ_CP010802.1"/>
</dbReference>
<dbReference type="SUPFAM" id="SSF55073">
    <property type="entry name" value="Nucleotide cyclase"/>
    <property type="match status" value="1"/>
</dbReference>
<dbReference type="InterPro" id="IPR052163">
    <property type="entry name" value="DGC-Regulatory_Protein"/>
</dbReference>
<evidence type="ECO:0000313" key="4">
    <source>
        <dbReference type="EMBL" id="ALC17403.1"/>
    </source>
</evidence>
<keyword evidence="5" id="KW-1185">Reference proteome</keyword>
<dbReference type="KEGG" id="des:DSOUD_2652"/>
<dbReference type="SMART" id="SM00267">
    <property type="entry name" value="GGDEF"/>
    <property type="match status" value="1"/>
</dbReference>
<dbReference type="SUPFAM" id="SSF55785">
    <property type="entry name" value="PYP-like sensor domain (PAS domain)"/>
    <property type="match status" value="1"/>
</dbReference>
<dbReference type="PROSITE" id="PS50887">
    <property type="entry name" value="GGDEF"/>
    <property type="match status" value="1"/>
</dbReference>
<dbReference type="PATRIC" id="fig|1603606.3.peg.2884"/>
<name>A0A0M3QG91_9BACT</name>
<dbReference type="Gene3D" id="3.30.70.270">
    <property type="match status" value="1"/>
</dbReference>
<dbReference type="EMBL" id="CP010802">
    <property type="protein sequence ID" value="ALC17403.1"/>
    <property type="molecule type" value="Genomic_DNA"/>
</dbReference>
<organism evidence="4 5">
    <name type="scientific">Desulfuromonas soudanensis</name>
    <dbReference type="NCBI Taxonomy" id="1603606"/>
    <lineage>
        <taxon>Bacteria</taxon>
        <taxon>Pseudomonadati</taxon>
        <taxon>Thermodesulfobacteriota</taxon>
        <taxon>Desulfuromonadia</taxon>
        <taxon>Desulfuromonadales</taxon>
        <taxon>Desulfuromonadaceae</taxon>
        <taxon>Desulfuromonas</taxon>
    </lineage>
</organism>
<dbReference type="NCBIfam" id="TIGR00254">
    <property type="entry name" value="GGDEF"/>
    <property type="match status" value="1"/>
</dbReference>
<dbReference type="InterPro" id="IPR000700">
    <property type="entry name" value="PAS-assoc_C"/>
</dbReference>
<dbReference type="FunFam" id="3.30.70.270:FF:000001">
    <property type="entry name" value="Diguanylate cyclase domain protein"/>
    <property type="match status" value="1"/>
</dbReference>
<reference evidence="4 5" key="1">
    <citation type="submission" date="2015-07" db="EMBL/GenBank/DDBJ databases">
        <title>Isolation and Genomic Characterization of a Novel Halophilic Metal-Reducing Deltaproteobacterium from the Deep Subsurface.</title>
        <authorList>
            <person name="Badalamenti J.P."/>
            <person name="Summers Z.M."/>
            <person name="Gralnick J.A."/>
            <person name="Bond D.R."/>
        </authorList>
    </citation>
    <scope>NUCLEOTIDE SEQUENCE [LARGE SCALE GENOMIC DNA]</scope>
    <source>
        <strain evidence="4 5">WTL</strain>
    </source>
</reference>
<dbReference type="InterPro" id="IPR000014">
    <property type="entry name" value="PAS"/>
</dbReference>
<dbReference type="InterPro" id="IPR000160">
    <property type="entry name" value="GGDEF_dom"/>
</dbReference>
<evidence type="ECO:0000259" key="3">
    <source>
        <dbReference type="PROSITE" id="PS50887"/>
    </source>
</evidence>
<dbReference type="OrthoDB" id="9790367at2"/>
<dbReference type="CDD" id="cd00130">
    <property type="entry name" value="PAS"/>
    <property type="match status" value="1"/>
</dbReference>
<dbReference type="NCBIfam" id="TIGR00229">
    <property type="entry name" value="sensory_box"/>
    <property type="match status" value="1"/>
</dbReference>
<feature type="domain" description="GGDEF" evidence="3">
    <location>
        <begin position="170"/>
        <end position="300"/>
    </location>
</feature>
<dbReference type="AlphaFoldDB" id="A0A0M3QG91"/>
<feature type="domain" description="PAC" evidence="2">
    <location>
        <begin position="83"/>
        <end position="135"/>
    </location>
</feature>
<dbReference type="Gene3D" id="3.30.450.20">
    <property type="entry name" value="PAS domain"/>
    <property type="match status" value="1"/>
</dbReference>
<evidence type="ECO:0000313" key="5">
    <source>
        <dbReference type="Proteomes" id="UP000057158"/>
    </source>
</evidence>
<dbReference type="Pfam" id="PF13426">
    <property type="entry name" value="PAS_9"/>
    <property type="match status" value="1"/>
</dbReference>
<dbReference type="InterPro" id="IPR043128">
    <property type="entry name" value="Rev_trsase/Diguanyl_cyclase"/>
</dbReference>
<gene>
    <name evidence="4" type="ORF">DSOUD_2652</name>
</gene>
<dbReference type="InterPro" id="IPR029787">
    <property type="entry name" value="Nucleotide_cyclase"/>
</dbReference>
<accession>A0A0M3QG91</accession>
<dbReference type="SMART" id="SM00091">
    <property type="entry name" value="PAS"/>
    <property type="match status" value="1"/>
</dbReference>
<dbReference type="CDD" id="cd01949">
    <property type="entry name" value="GGDEF"/>
    <property type="match status" value="1"/>
</dbReference>
<evidence type="ECO:0000259" key="1">
    <source>
        <dbReference type="PROSITE" id="PS50112"/>
    </source>
</evidence>
<dbReference type="Proteomes" id="UP000057158">
    <property type="component" value="Chromosome"/>
</dbReference>
<dbReference type="STRING" id="1603606.DSOUD_2652"/>
<proteinExistence type="predicted"/>
<dbReference type="PROSITE" id="PS50113">
    <property type="entry name" value="PAC"/>
    <property type="match status" value="1"/>
</dbReference>
<protein>
    <submittedName>
        <fullName evidence="4">Diguanylate cyclase with PAS/PAC sensor</fullName>
    </submittedName>
</protein>
<dbReference type="PANTHER" id="PTHR46663">
    <property type="entry name" value="DIGUANYLATE CYCLASE DGCT-RELATED"/>
    <property type="match status" value="1"/>
</dbReference>
<dbReference type="PROSITE" id="PS50112">
    <property type="entry name" value="PAS"/>
    <property type="match status" value="1"/>
</dbReference>
<dbReference type="PANTHER" id="PTHR46663:SF4">
    <property type="entry name" value="DIGUANYLATE CYCLASE DGCT-RELATED"/>
    <property type="match status" value="1"/>
</dbReference>
<dbReference type="GO" id="GO:0003824">
    <property type="term" value="F:catalytic activity"/>
    <property type="evidence" value="ECO:0007669"/>
    <property type="project" value="UniProtKB-ARBA"/>
</dbReference>
<sequence>MINSHDLYRELLEQIHDGVYFVDTERRILFWNRGVERLTGFGRNEVMNHFCHDNLLRHVDGNGTFLCQDGCPLQKTIEDGQSREAEVFLHHKDGHRVPVHVRVTPVRNAAGVITGAVELFNDNSFRHSYNERIRELEDLALLDPLTRLANRRFLEDHLEQQIKEIDRYKLSIGLVFLDIDHFKQFNDRYGHDCGDLVLKTVARTLSGNGRAFDVFGRWGGEEFIGVLRNIDGDALRHAAEKFRTLIATSSVPWQGEALSVTASFGATLLTDEDTPSSGLQRVDRLMYLSKEGGRNRVTFG</sequence>
<feature type="domain" description="PAS" evidence="1">
    <location>
        <begin position="4"/>
        <end position="48"/>
    </location>
</feature>
<dbReference type="Pfam" id="PF00990">
    <property type="entry name" value="GGDEF"/>
    <property type="match status" value="1"/>
</dbReference>
<dbReference type="InterPro" id="IPR035965">
    <property type="entry name" value="PAS-like_dom_sf"/>
</dbReference>